<dbReference type="Proteomes" id="UP000092574">
    <property type="component" value="Chromosome"/>
</dbReference>
<keyword evidence="2" id="KW-1185">Reference proteome</keyword>
<gene>
    <name evidence="1" type="ORF">A4V09_06405</name>
</gene>
<evidence type="ECO:0000313" key="1">
    <source>
        <dbReference type="EMBL" id="ANU75430.1"/>
    </source>
</evidence>
<evidence type="ECO:0008006" key="3">
    <source>
        <dbReference type="Google" id="ProtNLM"/>
    </source>
</evidence>
<organism evidence="1 2">
    <name type="scientific">Blautia pseudococcoides</name>
    <dbReference type="NCBI Taxonomy" id="1796616"/>
    <lineage>
        <taxon>Bacteria</taxon>
        <taxon>Bacillati</taxon>
        <taxon>Bacillota</taxon>
        <taxon>Clostridia</taxon>
        <taxon>Lachnospirales</taxon>
        <taxon>Lachnospiraceae</taxon>
        <taxon>Blautia</taxon>
    </lineage>
</organism>
<dbReference type="EMBL" id="CP015405">
    <property type="protein sequence ID" value="ANU75430.1"/>
    <property type="molecule type" value="Genomic_DNA"/>
</dbReference>
<dbReference type="AlphaFoldDB" id="A0A1C7I6Z9"/>
<dbReference type="OrthoDB" id="9090890at2"/>
<dbReference type="Pfam" id="PF12663">
    <property type="entry name" value="DUF3788"/>
    <property type="match status" value="1"/>
</dbReference>
<protein>
    <recommendedName>
        <fullName evidence="3">DUF3788 domain-containing protein</fullName>
    </recommendedName>
</protein>
<dbReference type="InterPro" id="IPR024265">
    <property type="entry name" value="DUF3788"/>
</dbReference>
<name>A0A1C7I6Z9_9FIRM</name>
<dbReference type="STRING" id="1796616.A4V09_06405"/>
<dbReference type="KEGG" id="byl:A4V09_06405"/>
<accession>A0A1C7I6Z9</accession>
<dbReference type="RefSeq" id="WP_065541631.1">
    <property type="nucleotide sequence ID" value="NZ_CP015405.2"/>
</dbReference>
<sequence length="136" mass="16104">MYERMLNKQEEPTITQMTAFCGENAERFTLLNEWLSQTYGSAQKITFPYGNHYGWGIAHRKKQKLLCNIFAEDNAFTVMMRLSDKQFESVYSQVRKYTQDFIDNRYSCGDGGWIQYRVTCREQFEDIQKLLCVKCS</sequence>
<reference evidence="1" key="1">
    <citation type="submission" date="2017-04" db="EMBL/GenBank/DDBJ databases">
        <title>Complete Genome Sequences of Twelve Strains of a Stable Defined Moderately Diverse Mouse Microbiota 2 (sDMDMm2).</title>
        <authorList>
            <person name="Uchimura Y."/>
            <person name="Wyss M."/>
            <person name="Brugiroux S."/>
            <person name="Limenitakis J.P."/>
            <person name="Stecher B."/>
            <person name="McCoy K.D."/>
            <person name="Macpherson A.J."/>
        </authorList>
    </citation>
    <scope>NUCLEOTIDE SEQUENCE</scope>
    <source>
        <strain evidence="1">YL58</strain>
    </source>
</reference>
<proteinExistence type="predicted"/>
<evidence type="ECO:0000313" key="2">
    <source>
        <dbReference type="Proteomes" id="UP000092574"/>
    </source>
</evidence>